<sequence>MGASAAPGRSRRHCKCAGYTPLTADQLYQLVSPVALFPTSCWRRCWPARVILTKSAPQMHGWCKTAACSRRRSARQPTLSLGSVRGPVQFPDVLDQMAKNIPPDHRPGSAYLNDPTGRDERHSGDAPAGGQPGTLKNTAAAHRRGTDDALCRTAALSPARGRGTGRNHRH</sequence>
<dbReference type="EMBL" id="JAGETR010000162">
    <property type="protein sequence ID" value="MBO2007268.1"/>
    <property type="molecule type" value="Genomic_DNA"/>
</dbReference>
<dbReference type="AlphaFoldDB" id="A0A939NLN2"/>
<reference evidence="2" key="1">
    <citation type="submission" date="2021-03" db="EMBL/GenBank/DDBJ databases">
        <title>Molecular epidemiology and mechanisms of colistin and carbapenem resistance in Enterobacteriaceae from clinical isolates, the environment and porcine samples in Pretoria, South Africa.</title>
        <authorList>
            <person name="Bogoshi D."/>
            <person name="Mbelle N.M."/>
            <person name="Naidoo V."/>
            <person name="Osei Sekyere J."/>
        </authorList>
    </citation>
    <scope>NUCLEOTIDE SEQUENCE</scope>
    <source>
        <strain evidence="2">C080</strain>
    </source>
</reference>
<comment type="caution">
    <text evidence="2">The sequence shown here is derived from an EMBL/GenBank/DDBJ whole genome shotgun (WGS) entry which is preliminary data.</text>
</comment>
<feature type="region of interest" description="Disordered" evidence="1">
    <location>
        <begin position="99"/>
        <end position="170"/>
    </location>
</feature>
<protein>
    <submittedName>
        <fullName evidence="2">Uncharacterized protein</fullName>
    </submittedName>
</protein>
<proteinExistence type="predicted"/>
<evidence type="ECO:0000313" key="2">
    <source>
        <dbReference type="EMBL" id="MBO2007268.1"/>
    </source>
</evidence>
<accession>A0A939NLN2</accession>
<organism evidence="2">
    <name type="scientific">Serratia marcescens</name>
    <dbReference type="NCBI Taxonomy" id="615"/>
    <lineage>
        <taxon>Bacteria</taxon>
        <taxon>Pseudomonadati</taxon>
        <taxon>Pseudomonadota</taxon>
        <taxon>Gammaproteobacteria</taxon>
        <taxon>Enterobacterales</taxon>
        <taxon>Yersiniaceae</taxon>
        <taxon>Serratia</taxon>
    </lineage>
</organism>
<gene>
    <name evidence="2" type="ORF">J4732_19490</name>
</gene>
<evidence type="ECO:0000256" key="1">
    <source>
        <dbReference type="SAM" id="MobiDB-lite"/>
    </source>
</evidence>
<name>A0A939NLN2_SERMA</name>